<comment type="caution">
    <text evidence="6">The sequence shown here is derived from an EMBL/GenBank/DDBJ whole genome shotgun (WGS) entry which is preliminary data.</text>
</comment>
<keyword evidence="7" id="KW-1185">Reference proteome</keyword>
<dbReference type="PANTHER" id="PTHR37481">
    <property type="entry name" value="LIPOPOLYSACCHARIDE EXPORT SYSTEM PROTEIN LPTC"/>
    <property type="match status" value="1"/>
</dbReference>
<organism evidence="6 7">
    <name type="scientific">Vicingus serpentipes</name>
    <dbReference type="NCBI Taxonomy" id="1926625"/>
    <lineage>
        <taxon>Bacteria</taxon>
        <taxon>Pseudomonadati</taxon>
        <taxon>Bacteroidota</taxon>
        <taxon>Flavobacteriia</taxon>
        <taxon>Flavobacteriales</taxon>
        <taxon>Vicingaceae</taxon>
        <taxon>Vicingus</taxon>
    </lineage>
</organism>
<evidence type="ECO:0000256" key="1">
    <source>
        <dbReference type="ARBA" id="ARBA00022475"/>
    </source>
</evidence>
<dbReference type="AlphaFoldDB" id="A0A5C6RPL2"/>
<dbReference type="GO" id="GO:0015221">
    <property type="term" value="F:lipopolysaccharide transmembrane transporter activity"/>
    <property type="evidence" value="ECO:0007669"/>
    <property type="project" value="InterPro"/>
</dbReference>
<dbReference type="EMBL" id="VOOS01000006">
    <property type="protein sequence ID" value="TXB63895.1"/>
    <property type="molecule type" value="Genomic_DNA"/>
</dbReference>
<dbReference type="InterPro" id="IPR010664">
    <property type="entry name" value="LipoPS_assembly_LptC-rel"/>
</dbReference>
<protein>
    <submittedName>
        <fullName evidence="6">LPS export ABC transporter periplasmic protein LptC</fullName>
    </submittedName>
</protein>
<name>A0A5C6RPL2_9FLAO</name>
<keyword evidence="4" id="KW-1133">Transmembrane helix</keyword>
<dbReference type="GO" id="GO:0030288">
    <property type="term" value="C:outer membrane-bounded periplasmic space"/>
    <property type="evidence" value="ECO:0007669"/>
    <property type="project" value="TreeGrafter"/>
</dbReference>
<keyword evidence="3" id="KW-0812">Transmembrane</keyword>
<dbReference type="OrthoDB" id="1427074at2"/>
<accession>A0A5C6RPL2</accession>
<dbReference type="Gene3D" id="2.60.450.10">
    <property type="entry name" value="Lipopolysaccharide (LPS) transport protein A like domain"/>
    <property type="match status" value="1"/>
</dbReference>
<dbReference type="GO" id="GO:0005886">
    <property type="term" value="C:plasma membrane"/>
    <property type="evidence" value="ECO:0007669"/>
    <property type="project" value="InterPro"/>
</dbReference>
<reference evidence="6 7" key="1">
    <citation type="submission" date="2019-08" db="EMBL/GenBank/DDBJ databases">
        <title>Genome of Vicingus serpentipes NCIMB 15042.</title>
        <authorList>
            <person name="Bowman J.P."/>
        </authorList>
    </citation>
    <scope>NUCLEOTIDE SEQUENCE [LARGE SCALE GENOMIC DNA]</scope>
    <source>
        <strain evidence="6 7">NCIMB 15042</strain>
    </source>
</reference>
<evidence type="ECO:0000313" key="6">
    <source>
        <dbReference type="EMBL" id="TXB63895.1"/>
    </source>
</evidence>
<dbReference type="NCBIfam" id="TIGR04409">
    <property type="entry name" value="LptC_YrbK"/>
    <property type="match status" value="1"/>
</dbReference>
<evidence type="ECO:0000256" key="3">
    <source>
        <dbReference type="ARBA" id="ARBA00022692"/>
    </source>
</evidence>
<gene>
    <name evidence="6" type="primary">lptC</name>
    <name evidence="6" type="ORF">FRY74_11610</name>
</gene>
<dbReference type="PANTHER" id="PTHR37481:SF1">
    <property type="entry name" value="LIPOPOLYSACCHARIDE EXPORT SYSTEM PROTEIN LPTC"/>
    <property type="match status" value="1"/>
</dbReference>
<dbReference type="InterPro" id="IPR052363">
    <property type="entry name" value="LPS_export_LptC"/>
</dbReference>
<sequence length="192" mass="21876">MILSFSSIVKTIPIIFIIGIVCSCKNDINEVNALTSNANQPIRTGKNIELIYSEKGNTKIKVKAPEMEEYEGEESYMEMIKGIEVLFYDSLQKVTTTLTSNYAINRLDKNIMEAKNDVVVVNEKGERLNTEHLIWRQDSAKIYTNEFVKITTADEILMGEGLVANEDFTKYKILKIKGIINIKEENDTIQKK</sequence>
<evidence type="ECO:0000256" key="4">
    <source>
        <dbReference type="ARBA" id="ARBA00022989"/>
    </source>
</evidence>
<evidence type="ECO:0000313" key="7">
    <source>
        <dbReference type="Proteomes" id="UP000321721"/>
    </source>
</evidence>
<evidence type="ECO:0000256" key="2">
    <source>
        <dbReference type="ARBA" id="ARBA00022519"/>
    </source>
</evidence>
<dbReference type="GO" id="GO:0017089">
    <property type="term" value="F:glycolipid transfer activity"/>
    <property type="evidence" value="ECO:0007669"/>
    <property type="project" value="TreeGrafter"/>
</dbReference>
<keyword evidence="5" id="KW-0472">Membrane</keyword>
<evidence type="ECO:0000256" key="5">
    <source>
        <dbReference type="ARBA" id="ARBA00023136"/>
    </source>
</evidence>
<proteinExistence type="predicted"/>
<dbReference type="InterPro" id="IPR026265">
    <property type="entry name" value="LptC"/>
</dbReference>
<dbReference type="RefSeq" id="WP_147101796.1">
    <property type="nucleotide sequence ID" value="NZ_VOOS01000006.1"/>
</dbReference>
<dbReference type="Proteomes" id="UP000321721">
    <property type="component" value="Unassembled WGS sequence"/>
</dbReference>
<dbReference type="Pfam" id="PF06835">
    <property type="entry name" value="LptC"/>
    <property type="match status" value="1"/>
</dbReference>
<keyword evidence="1" id="KW-1003">Cell membrane</keyword>
<keyword evidence="2" id="KW-0997">Cell inner membrane</keyword>